<dbReference type="Gene3D" id="3.50.50.60">
    <property type="entry name" value="FAD/NAD(P)-binding domain"/>
    <property type="match status" value="1"/>
</dbReference>
<accession>A0ABS7C8L4</accession>
<dbReference type="PANTHER" id="PTHR43004">
    <property type="entry name" value="TRK SYSTEM POTASSIUM UPTAKE PROTEIN"/>
    <property type="match status" value="1"/>
</dbReference>
<keyword evidence="2" id="KW-0285">Flavoprotein</keyword>
<evidence type="ECO:0000256" key="1">
    <source>
        <dbReference type="ARBA" id="ARBA00001974"/>
    </source>
</evidence>
<comment type="cofactor">
    <cofactor evidence="1">
        <name>FAD</name>
        <dbReference type="ChEBI" id="CHEBI:57692"/>
    </cofactor>
</comment>
<keyword evidence="3" id="KW-0274">FAD</keyword>
<evidence type="ECO:0000256" key="3">
    <source>
        <dbReference type="ARBA" id="ARBA00022827"/>
    </source>
</evidence>
<keyword evidence="6" id="KW-1185">Reference proteome</keyword>
<keyword evidence="5" id="KW-0560">Oxidoreductase</keyword>
<gene>
    <name evidence="5" type="ORF">K0U00_23825</name>
</gene>
<dbReference type="SUPFAM" id="SSF51905">
    <property type="entry name" value="FAD/NAD(P)-binding domain"/>
    <property type="match status" value="1"/>
</dbReference>
<protein>
    <submittedName>
        <fullName evidence="5">FAD-dependent monooxygenase</fullName>
    </submittedName>
</protein>
<evidence type="ECO:0000259" key="4">
    <source>
        <dbReference type="Pfam" id="PF01494"/>
    </source>
</evidence>
<proteinExistence type="predicted"/>
<reference evidence="5 6" key="1">
    <citation type="submission" date="2021-07" db="EMBL/GenBank/DDBJ databases">
        <title>Paenibacillus radiodurans sp. nov., isolated from the southeastern edge of Tengger Desert.</title>
        <authorList>
            <person name="Zhang G."/>
        </authorList>
    </citation>
    <scope>NUCLEOTIDE SEQUENCE [LARGE SCALE GENOMIC DNA]</scope>
    <source>
        <strain evidence="5 6">CCM 7311</strain>
    </source>
</reference>
<dbReference type="EMBL" id="JAHZIK010000742">
    <property type="protein sequence ID" value="MBW7457070.1"/>
    <property type="molecule type" value="Genomic_DNA"/>
</dbReference>
<keyword evidence="5" id="KW-0503">Monooxygenase</keyword>
<organism evidence="5 6">
    <name type="scientific">Paenibacillus sepulcri</name>
    <dbReference type="NCBI Taxonomy" id="359917"/>
    <lineage>
        <taxon>Bacteria</taxon>
        <taxon>Bacillati</taxon>
        <taxon>Bacillota</taxon>
        <taxon>Bacilli</taxon>
        <taxon>Bacillales</taxon>
        <taxon>Paenibacillaceae</taxon>
        <taxon>Paenibacillus</taxon>
    </lineage>
</organism>
<dbReference type="InterPro" id="IPR036188">
    <property type="entry name" value="FAD/NAD-bd_sf"/>
</dbReference>
<dbReference type="Pfam" id="PF01494">
    <property type="entry name" value="FAD_binding_3"/>
    <property type="match status" value="1"/>
</dbReference>
<dbReference type="Proteomes" id="UP001519887">
    <property type="component" value="Unassembled WGS sequence"/>
</dbReference>
<dbReference type="InterPro" id="IPR002938">
    <property type="entry name" value="FAD-bd"/>
</dbReference>
<evidence type="ECO:0000313" key="5">
    <source>
        <dbReference type="EMBL" id="MBW7457070.1"/>
    </source>
</evidence>
<dbReference type="PANTHER" id="PTHR43004:SF19">
    <property type="entry name" value="BINDING MONOOXYGENASE, PUTATIVE (JCVI)-RELATED"/>
    <property type="match status" value="1"/>
</dbReference>
<feature type="domain" description="FAD-binding" evidence="4">
    <location>
        <begin position="16"/>
        <end position="81"/>
    </location>
</feature>
<name>A0ABS7C8L4_9BACL</name>
<dbReference type="GO" id="GO:0004497">
    <property type="term" value="F:monooxygenase activity"/>
    <property type="evidence" value="ECO:0007669"/>
    <property type="project" value="UniProtKB-KW"/>
</dbReference>
<evidence type="ECO:0000313" key="6">
    <source>
        <dbReference type="Proteomes" id="UP001519887"/>
    </source>
</evidence>
<feature type="non-terminal residue" evidence="5">
    <location>
        <position position="89"/>
    </location>
</feature>
<sequence>MNPISSTSTVPGDLQVEVLIVGAGPTGLTLACDLARRGISHRLIERSESYSTASRAKTIQPRALEVADDLGIAKSILIKGLVDLPARYY</sequence>
<dbReference type="InterPro" id="IPR050641">
    <property type="entry name" value="RIFMO-like"/>
</dbReference>
<evidence type="ECO:0000256" key="2">
    <source>
        <dbReference type="ARBA" id="ARBA00022630"/>
    </source>
</evidence>
<comment type="caution">
    <text evidence="5">The sequence shown here is derived from an EMBL/GenBank/DDBJ whole genome shotgun (WGS) entry which is preliminary data.</text>
</comment>